<dbReference type="InterPro" id="IPR047611">
    <property type="entry name" value="RepABC_RepC"/>
</dbReference>
<accession>A0ABV7G8K3</accession>
<name>A0ABV7G8K3_9PROT</name>
<dbReference type="EMBL" id="JBHRTN010000026">
    <property type="protein sequence ID" value="MFC3127357.1"/>
    <property type="molecule type" value="Genomic_DNA"/>
</dbReference>
<feature type="domain" description="Plasmid replication protein C C-terminal" evidence="2">
    <location>
        <begin position="293"/>
        <end position="391"/>
    </location>
</feature>
<feature type="domain" description="Plasmid replication protein C N-terminal" evidence="1">
    <location>
        <begin position="15"/>
        <end position="174"/>
    </location>
</feature>
<dbReference type="Pfam" id="PF03428">
    <property type="entry name" value="RP-C"/>
    <property type="match status" value="1"/>
</dbReference>
<dbReference type="InterPro" id="IPR021760">
    <property type="entry name" value="RepC_C"/>
</dbReference>
<dbReference type="Proteomes" id="UP001595593">
    <property type="component" value="Unassembled WGS sequence"/>
</dbReference>
<dbReference type="RefSeq" id="WP_379599347.1">
    <property type="nucleotide sequence ID" value="NZ_JBHRTN010000026.1"/>
</dbReference>
<protein>
    <submittedName>
        <fullName evidence="3">Plasmid replication protein RepC</fullName>
    </submittedName>
</protein>
<keyword evidence="4" id="KW-1185">Reference proteome</keyword>
<dbReference type="Pfam" id="PF11800">
    <property type="entry name" value="RP-C_C"/>
    <property type="match status" value="1"/>
</dbReference>
<proteinExistence type="predicted"/>
<dbReference type="InterPro" id="IPR005090">
    <property type="entry name" value="RepC_N"/>
</dbReference>
<dbReference type="NCBIfam" id="NF040974">
    <property type="entry name" value="RepABC_RepC"/>
    <property type="match status" value="1"/>
</dbReference>
<comment type="caution">
    <text evidence="3">The sequence shown here is derived from an EMBL/GenBank/DDBJ whole genome shotgun (WGS) entry which is preliminary data.</text>
</comment>
<evidence type="ECO:0000259" key="1">
    <source>
        <dbReference type="Pfam" id="PF03428"/>
    </source>
</evidence>
<sequence>MERPAFPPAGRCGLRKLTPNHLIAARLAEQAQGLPPGVRHPVQLLAALRRAAPFLGQRGLLPLMEALFRWTQPQDWEPDATPLVWPSNDTLAATLGCSERHVSRLIAAAVEARLIAVRDATDRRRRGLRRDGRIQWATGLDLRPMAALYTRFLDIAEAGETARRRMRALRREASRGVQRLGQLRILAREQSMDDARFDGWMAQAHALAGAIRQAEDPDPVEPAAQVLQTLIDQATAALEQAVDNADMSGLADRNVVSKEATKTPKEPEGTLVAPVPLPPIAGSAQSQVTAVELAALAPRLAAYLPRRQSGWRETCDAAEALCRQLGISSSLYGEACGVLGRLKAAVAVGLISTKPDGYFRTGDPAAYLRGMLRRARSGQLHLGPSIHGLRQSAFRAEAQLTAVNRHGRDHDASTTPPRVRYCTPHAAEAVFASGTHG</sequence>
<evidence type="ECO:0000313" key="4">
    <source>
        <dbReference type="Proteomes" id="UP001595593"/>
    </source>
</evidence>
<evidence type="ECO:0000259" key="2">
    <source>
        <dbReference type="Pfam" id="PF11800"/>
    </source>
</evidence>
<evidence type="ECO:0000313" key="3">
    <source>
        <dbReference type="EMBL" id="MFC3127357.1"/>
    </source>
</evidence>
<gene>
    <name evidence="3" type="primary">repC</name>
    <name evidence="3" type="ORF">ACFOD4_20025</name>
</gene>
<organism evidence="3 4">
    <name type="scientific">Teichococcus globiformis</name>
    <dbReference type="NCBI Taxonomy" id="2307229"/>
    <lineage>
        <taxon>Bacteria</taxon>
        <taxon>Pseudomonadati</taxon>
        <taxon>Pseudomonadota</taxon>
        <taxon>Alphaproteobacteria</taxon>
        <taxon>Acetobacterales</taxon>
        <taxon>Roseomonadaceae</taxon>
        <taxon>Roseomonas</taxon>
    </lineage>
</organism>
<reference evidence="4" key="1">
    <citation type="journal article" date="2019" name="Int. J. Syst. Evol. Microbiol.">
        <title>The Global Catalogue of Microorganisms (GCM) 10K type strain sequencing project: providing services to taxonomists for standard genome sequencing and annotation.</title>
        <authorList>
            <consortium name="The Broad Institute Genomics Platform"/>
            <consortium name="The Broad Institute Genome Sequencing Center for Infectious Disease"/>
            <person name="Wu L."/>
            <person name="Ma J."/>
        </authorList>
    </citation>
    <scope>NUCLEOTIDE SEQUENCE [LARGE SCALE GENOMIC DNA]</scope>
    <source>
        <strain evidence="4">KCTC 52094</strain>
    </source>
</reference>